<dbReference type="OrthoDB" id="1684927at2"/>
<protein>
    <submittedName>
        <fullName evidence="1">Uncharacterized protein</fullName>
    </submittedName>
</protein>
<dbReference type="EMBL" id="CP036170">
    <property type="protein sequence ID" value="QBF75096.1"/>
    <property type="molecule type" value="Genomic_DNA"/>
</dbReference>
<gene>
    <name evidence="1" type="ORF">HDCHBGLK_02505</name>
</gene>
<dbReference type="RefSeq" id="WP_009249255.1">
    <property type="nucleotide sequence ID" value="NZ_CP036170.1"/>
</dbReference>
<reference evidence="1 2" key="1">
    <citation type="journal article" date="2019" name="Appl. Environ. Microbiol.">
        <title>Clostridium scindens ATCC 35704: integration of nutritional requirements, the complete genome sequence, and global transcriptional responses to bile acids.</title>
        <authorList>
            <person name="Devendran S."/>
            <person name="Shrestha R."/>
            <person name="Alves J.M.P."/>
            <person name="Wolf P.G."/>
            <person name="Ly L."/>
            <person name="Hernandez A.G."/>
            <person name="Mendez-Garcia C."/>
            <person name="Inboden A."/>
            <person name="Wiley J."/>
            <person name="Paul O."/>
            <person name="Allen A."/>
            <person name="Springer E."/>
            <person name="Wright C.L."/>
            <person name="Fields C.J."/>
            <person name="Daniel S.L."/>
            <person name="Ridlon J.M."/>
        </authorList>
    </citation>
    <scope>NUCLEOTIDE SEQUENCE [LARGE SCALE GENOMIC DNA]</scope>
    <source>
        <strain evidence="1 2">ATCC 35704</strain>
    </source>
</reference>
<proteinExistence type="predicted"/>
<dbReference type="AlphaFoldDB" id="A0A494WT14"/>
<dbReference type="Proteomes" id="UP000289664">
    <property type="component" value="Chromosome"/>
</dbReference>
<dbReference type="KEGG" id="csci:HDCHBGLK_02505"/>
<evidence type="ECO:0000313" key="2">
    <source>
        <dbReference type="Proteomes" id="UP000289664"/>
    </source>
</evidence>
<name>A0A494WT14_CLOS5</name>
<organism evidence="1 2">
    <name type="scientific">Clostridium scindens (strain ATCC 35704 / DSM 5676 / VPI 13733 / 19)</name>
    <dbReference type="NCBI Taxonomy" id="411468"/>
    <lineage>
        <taxon>Bacteria</taxon>
        <taxon>Bacillati</taxon>
        <taxon>Bacillota</taxon>
        <taxon>Clostridia</taxon>
        <taxon>Lachnospirales</taxon>
        <taxon>Lachnospiraceae</taxon>
    </lineage>
</organism>
<keyword evidence="2" id="KW-1185">Reference proteome</keyword>
<dbReference type="GeneID" id="62696702"/>
<sequence length="158" mass="17589">MPSMNLVPITGVIQDITAFGDDCCQRQVSIRNSDGISNFIVGPDTYVINEVRLRPGMNVAAFYDANLPIPLIFPPQYQAVFIGRRNPYETMYAGYFDDNLEALDGSLKLNLERYTPVVTSNGQPFECSLGGKLLIVYYSTTTRSIPPQTTPRKIIVIC</sequence>
<accession>A0A494WT14</accession>
<evidence type="ECO:0000313" key="1">
    <source>
        <dbReference type="EMBL" id="QBF75096.1"/>
    </source>
</evidence>